<comment type="function">
    <text evidence="12 16">F(1)F(0) ATP synthase produces ATP from ADP in the presence of a proton or sodium gradient. F-type ATPases consist of two structural domains, F(1) containing the extramembraneous catalytic core and F(0) containing the membrane proton channel, linked together by a central stalk and a peripheral stalk. During catalysis, ATP synthesis in the catalytic domain of F(1) is coupled via a rotary mechanism of the central stalk subunits to proton translocation.</text>
</comment>
<organism evidence="19 20">
    <name type="scientific">Parendozoicomonas haliclonae</name>
    <dbReference type="NCBI Taxonomy" id="1960125"/>
    <lineage>
        <taxon>Bacteria</taxon>
        <taxon>Pseudomonadati</taxon>
        <taxon>Pseudomonadota</taxon>
        <taxon>Gammaproteobacteria</taxon>
        <taxon>Oceanospirillales</taxon>
        <taxon>Endozoicomonadaceae</taxon>
        <taxon>Parendozoicomonas</taxon>
    </lineage>
</organism>
<evidence type="ECO:0000256" key="12">
    <source>
        <dbReference type="ARBA" id="ARBA00025198"/>
    </source>
</evidence>
<feature type="transmembrane region" description="Helical" evidence="16">
    <location>
        <begin position="6"/>
        <end position="26"/>
    </location>
</feature>
<accession>A0A1X7AK30</accession>
<keyword evidence="6 16" id="KW-0812">Transmembrane</keyword>
<dbReference type="InterPro" id="IPR005864">
    <property type="entry name" value="ATP_synth_F0_bsu_bac"/>
</dbReference>
<dbReference type="PANTHER" id="PTHR33445">
    <property type="entry name" value="ATP SYNTHASE SUBUNIT B', CHLOROPLASTIC"/>
    <property type="match status" value="1"/>
</dbReference>
<dbReference type="NCBIfam" id="NF004411">
    <property type="entry name" value="PRK05759.1-2"/>
    <property type="match status" value="1"/>
</dbReference>
<evidence type="ECO:0000256" key="2">
    <source>
        <dbReference type="ARBA" id="ARBA00022448"/>
    </source>
</evidence>
<evidence type="ECO:0000256" key="11">
    <source>
        <dbReference type="ARBA" id="ARBA00023310"/>
    </source>
</evidence>
<dbReference type="PANTHER" id="PTHR33445:SF1">
    <property type="entry name" value="ATP SYNTHASE SUBUNIT B"/>
    <property type="match status" value="1"/>
</dbReference>
<evidence type="ECO:0000256" key="6">
    <source>
        <dbReference type="ARBA" id="ARBA00022692"/>
    </source>
</evidence>
<evidence type="ECO:0000256" key="16">
    <source>
        <dbReference type="HAMAP-Rule" id="MF_01398"/>
    </source>
</evidence>
<keyword evidence="11 16" id="KW-0066">ATP synthesis</keyword>
<reference evidence="19 20" key="1">
    <citation type="submission" date="2017-03" db="EMBL/GenBank/DDBJ databases">
        <authorList>
            <person name="Afonso C.L."/>
            <person name="Miller P.J."/>
            <person name="Scott M.A."/>
            <person name="Spackman E."/>
            <person name="Goraichik I."/>
            <person name="Dimitrov K.M."/>
            <person name="Suarez D.L."/>
            <person name="Swayne D.E."/>
        </authorList>
    </citation>
    <scope>NUCLEOTIDE SEQUENCE [LARGE SCALE GENOMIC DNA]</scope>
    <source>
        <strain evidence="19">SB41UT1</strain>
    </source>
</reference>
<keyword evidence="10 16" id="KW-0472">Membrane</keyword>
<dbReference type="FunFam" id="1.20.5.620:FF:000001">
    <property type="entry name" value="ATP synthase subunit b"/>
    <property type="match status" value="1"/>
</dbReference>
<dbReference type="GO" id="GO:0045259">
    <property type="term" value="C:proton-transporting ATP synthase complex"/>
    <property type="evidence" value="ECO:0007669"/>
    <property type="project" value="UniProtKB-KW"/>
</dbReference>
<keyword evidence="18" id="KW-0175">Coiled coil</keyword>
<evidence type="ECO:0000256" key="3">
    <source>
        <dbReference type="ARBA" id="ARBA00022475"/>
    </source>
</evidence>
<dbReference type="InterPro" id="IPR028987">
    <property type="entry name" value="ATP_synth_B-like_membr_sf"/>
</dbReference>
<keyword evidence="20" id="KW-1185">Reference proteome</keyword>
<evidence type="ECO:0000256" key="4">
    <source>
        <dbReference type="ARBA" id="ARBA00022519"/>
    </source>
</evidence>
<dbReference type="EMBL" id="FWPT01000004">
    <property type="protein sequence ID" value="SMA46558.1"/>
    <property type="molecule type" value="Genomic_DNA"/>
</dbReference>
<evidence type="ECO:0000256" key="14">
    <source>
        <dbReference type="ARBA" id="ARBA00026054"/>
    </source>
</evidence>
<dbReference type="Pfam" id="PF00430">
    <property type="entry name" value="ATP-synt_B"/>
    <property type="match status" value="1"/>
</dbReference>
<dbReference type="SUPFAM" id="SSF81573">
    <property type="entry name" value="F1F0 ATP synthase subunit B, membrane domain"/>
    <property type="match status" value="1"/>
</dbReference>
<keyword evidence="2 16" id="KW-0813">Transport</keyword>
<dbReference type="GO" id="GO:0046961">
    <property type="term" value="F:proton-transporting ATPase activity, rotational mechanism"/>
    <property type="evidence" value="ECO:0007669"/>
    <property type="project" value="TreeGrafter"/>
</dbReference>
<evidence type="ECO:0000256" key="15">
    <source>
        <dbReference type="ARBA" id="ARBA00037847"/>
    </source>
</evidence>
<keyword evidence="4" id="KW-0997">Cell inner membrane</keyword>
<evidence type="ECO:0000256" key="1">
    <source>
        <dbReference type="ARBA" id="ARBA00005513"/>
    </source>
</evidence>
<dbReference type="GO" id="GO:0012505">
    <property type="term" value="C:endomembrane system"/>
    <property type="evidence" value="ECO:0007669"/>
    <property type="project" value="UniProtKB-SubCell"/>
</dbReference>
<dbReference type="NCBIfam" id="TIGR01144">
    <property type="entry name" value="ATP_synt_b"/>
    <property type="match status" value="1"/>
</dbReference>
<dbReference type="Gene3D" id="1.20.5.620">
    <property type="entry name" value="F1F0 ATP synthase subunit B, membrane domain"/>
    <property type="match status" value="1"/>
</dbReference>
<dbReference type="CDD" id="cd06503">
    <property type="entry name" value="ATP-synt_Fo_b"/>
    <property type="match status" value="1"/>
</dbReference>
<keyword evidence="7 16" id="KW-0375">Hydrogen ion transport</keyword>
<evidence type="ECO:0000313" key="19">
    <source>
        <dbReference type="EMBL" id="SMA46558.1"/>
    </source>
</evidence>
<keyword evidence="5 16" id="KW-0138">CF(0)</keyword>
<dbReference type="HAMAP" id="MF_01398">
    <property type="entry name" value="ATP_synth_b_bprime"/>
    <property type="match status" value="1"/>
</dbReference>
<comment type="subunit">
    <text evidence="14">F-type ATPases have 2 components, F(1) - the catalytic core - and F(0) - the membrane proton channel. F(1) has five subunits: alpha(3), beta(3), gamma(1), delta(1), epsilon(1). F(0) has four main subunits: a(1), b(2) and c(10-14). The alpha and beta chains form an alternating ring which encloses part of the gamma chain. F(1) is attached to F(0) by a central stalk formed by the gamma and epsilon chains, while a peripheral stalk is formed by the delta and b chains.</text>
</comment>
<evidence type="ECO:0000256" key="13">
    <source>
        <dbReference type="ARBA" id="ARBA00025614"/>
    </source>
</evidence>
<evidence type="ECO:0000256" key="7">
    <source>
        <dbReference type="ARBA" id="ARBA00022781"/>
    </source>
</evidence>
<evidence type="ECO:0000256" key="17">
    <source>
        <dbReference type="RuleBase" id="RU003848"/>
    </source>
</evidence>
<gene>
    <name evidence="16 19" type="primary">atpF</name>
    <name evidence="19" type="ORF">EHSB41UT_02197</name>
</gene>
<proteinExistence type="inferred from homology"/>
<sequence length="156" mass="16962">MNINATIIGQTIAFAFFVWFCMKFVWPPLIGALQERQKKIADGLAAADRADKDLEQAQAKIAEELAAAKQQAQEIIEQANRRASAIVEEAKDDARKEGERLLVAAQAEIEQQVSQARNELRAQVASIAVAGASKVISKNLDEAANSALVDQFVAEL</sequence>
<comment type="function">
    <text evidence="13">Component of the F(0) channel, it forms part of the peripheral stalk, linking F(1) to F(0). The b'-subunit is a diverged and duplicated form of b found in plants and photosynthetic bacteria.</text>
</comment>
<dbReference type="InterPro" id="IPR002146">
    <property type="entry name" value="ATP_synth_b/b'su_bac/chlpt"/>
</dbReference>
<evidence type="ECO:0000256" key="5">
    <source>
        <dbReference type="ARBA" id="ARBA00022547"/>
    </source>
</evidence>
<dbReference type="AlphaFoldDB" id="A0A1X7AK30"/>
<evidence type="ECO:0000256" key="18">
    <source>
        <dbReference type="SAM" id="Coils"/>
    </source>
</evidence>
<evidence type="ECO:0000256" key="8">
    <source>
        <dbReference type="ARBA" id="ARBA00022989"/>
    </source>
</evidence>
<keyword evidence="9 16" id="KW-0406">Ion transport</keyword>
<protein>
    <recommendedName>
        <fullName evidence="16">ATP synthase subunit b</fullName>
    </recommendedName>
    <alternativeName>
        <fullName evidence="16">ATP synthase F(0) sector subunit b</fullName>
    </alternativeName>
    <alternativeName>
        <fullName evidence="16">ATPase subunit I</fullName>
    </alternativeName>
    <alternativeName>
        <fullName evidence="16">F-type ATPase subunit b</fullName>
        <shortName evidence="16">F-ATPase subunit b</shortName>
    </alternativeName>
</protein>
<dbReference type="GO" id="GO:0046933">
    <property type="term" value="F:proton-transporting ATP synthase activity, rotational mechanism"/>
    <property type="evidence" value="ECO:0007669"/>
    <property type="project" value="UniProtKB-UniRule"/>
</dbReference>
<keyword evidence="8 16" id="KW-1133">Transmembrane helix</keyword>
<dbReference type="Proteomes" id="UP000196573">
    <property type="component" value="Unassembled WGS sequence"/>
</dbReference>
<dbReference type="GO" id="GO:0005886">
    <property type="term" value="C:plasma membrane"/>
    <property type="evidence" value="ECO:0007669"/>
    <property type="project" value="UniProtKB-SubCell"/>
</dbReference>
<dbReference type="OrthoDB" id="9788020at2"/>
<dbReference type="InterPro" id="IPR050059">
    <property type="entry name" value="ATP_synthase_B_chain"/>
</dbReference>
<dbReference type="RefSeq" id="WP_087109731.1">
    <property type="nucleotide sequence ID" value="NZ_CBCSCN010000002.1"/>
</dbReference>
<keyword evidence="3 16" id="KW-1003">Cell membrane</keyword>
<evidence type="ECO:0000313" key="20">
    <source>
        <dbReference type="Proteomes" id="UP000196573"/>
    </source>
</evidence>
<name>A0A1X7AK30_9GAMM</name>
<evidence type="ECO:0000256" key="10">
    <source>
        <dbReference type="ARBA" id="ARBA00023136"/>
    </source>
</evidence>
<evidence type="ECO:0000256" key="9">
    <source>
        <dbReference type="ARBA" id="ARBA00023065"/>
    </source>
</evidence>
<comment type="similarity">
    <text evidence="1 16 17">Belongs to the ATPase B chain family.</text>
</comment>
<feature type="coiled-coil region" evidence="18">
    <location>
        <begin position="47"/>
        <end position="89"/>
    </location>
</feature>
<dbReference type="NCBIfam" id="NF004413">
    <property type="entry name" value="PRK05759.1-4"/>
    <property type="match status" value="1"/>
</dbReference>
<comment type="subunit">
    <text evidence="16">F-type ATPases have 2 components, F(1) - the catalytic core - and F(0) - the membrane proton channel. F(1) has five subunits: alpha(3), beta(3), gamma(1), delta(1), epsilon(1). F(0) has three main subunits: a(1), b(2) and c(10-14). The alpha and beta chains form an alternating ring which encloses part of the gamma chain. F(1) is attached to F(0) by a central stalk formed by the gamma and epsilon chains, while a peripheral stalk is formed by the delta and b chains.</text>
</comment>
<comment type="subcellular location">
    <subcellularLocation>
        <location evidence="16">Cell membrane</location>
        <topology evidence="16">Single-pass membrane protein</topology>
    </subcellularLocation>
    <subcellularLocation>
        <location evidence="15">Endomembrane system</location>
        <topology evidence="15">Single-pass membrane protein</topology>
    </subcellularLocation>
</comment>